<protein>
    <recommendedName>
        <fullName evidence="13">Tetratricopeptide repeat protein 19, mitochondrial</fullName>
    </recommendedName>
</protein>
<keyword evidence="4" id="KW-0679">Respiratory chain</keyword>
<dbReference type="Pfam" id="PF13424">
    <property type="entry name" value="TPR_12"/>
    <property type="match status" value="1"/>
</dbReference>
<accession>A0A2K5WHX8</accession>
<reference evidence="16" key="2">
    <citation type="submission" date="2025-08" db="UniProtKB">
        <authorList>
            <consortium name="Ensembl"/>
        </authorList>
    </citation>
    <scope>IDENTIFICATION</scope>
</reference>
<dbReference type="SMART" id="SM00028">
    <property type="entry name" value="TPR"/>
    <property type="match status" value="4"/>
</dbReference>
<feature type="compositionally biased region" description="Basic residues" evidence="15">
    <location>
        <begin position="1"/>
        <end position="11"/>
    </location>
</feature>
<evidence type="ECO:0000256" key="9">
    <source>
        <dbReference type="ARBA" id="ARBA00022982"/>
    </source>
</evidence>
<keyword evidence="3" id="KW-0813">Transport</keyword>
<keyword evidence="7" id="KW-0802">TPR repeat</keyword>
<keyword evidence="9" id="KW-0249">Electron transport</keyword>
<dbReference type="FunFam" id="1.25.40.10:FF:000240">
    <property type="entry name" value="Tetratricopeptide repeat protein 19, mitochondrial"/>
    <property type="match status" value="1"/>
</dbReference>
<dbReference type="Pfam" id="PF13374">
    <property type="entry name" value="TPR_10"/>
    <property type="match status" value="1"/>
</dbReference>
<evidence type="ECO:0000256" key="5">
    <source>
        <dbReference type="ARBA" id="ARBA00022737"/>
    </source>
</evidence>
<dbReference type="PANTHER" id="PTHR13143">
    <property type="entry name" value="TETRATRICOPEPTIDE REPEAT PROTEIN 19"/>
    <property type="match status" value="1"/>
</dbReference>
<evidence type="ECO:0000256" key="2">
    <source>
        <dbReference type="ARBA" id="ARBA00008219"/>
    </source>
</evidence>
<evidence type="ECO:0000256" key="10">
    <source>
        <dbReference type="ARBA" id="ARBA00023128"/>
    </source>
</evidence>
<sequence length="547" mass="59645">RTTWKKGKARPGRPASCLPARRCPDAGLAPTAQPHTTSIPYFARSLAPPRPSRSGAPPRLPATLRPSYRRTRPPRLVDRCDAPTDRAYPRRIPTPAGAGRDRVTSTRVRTQGGPAQSSGPGQSRGRSPRGRGPGSRLACSAQRTRREHVQAPQPESGPRPPAGRGAAVPGLLRAPAPWAGRRPGARGAGAAIPSRAARLGPRPAAAAGRPGGADRAGTGARAGPDDLRAPSRSARLVLEARCGRGGGGAAGSRRAAAEDGADEAEAEIIQLLKRAKLSIMKDEPEEAELILHDALRLAYQTDNKKAITYTYDLMANLAFIRGQLENAEQLFKATMSYLLGGGMKQEDNAIIEISLKLASIYAAQNRQEFAIAGYEFCISTLEEKIEREKELAEDIMSVEEKANTHLLLGMCLDACARYLLFSKQPSQAQRMYEKALQISEEIQGERHPQTIVLMSDLATTLDAQGRFDEAYIYMQRASDLARQINHPELHMVLSNLAAVLMHRERYTQAKEIYQEALKQAKLKKDEISVQHIREELAELSKKSRPLT</sequence>
<proteinExistence type="inferred from homology"/>
<dbReference type="GeneTree" id="ENSGT00390000009194"/>
<evidence type="ECO:0000256" key="13">
    <source>
        <dbReference type="ARBA" id="ARBA00074652"/>
    </source>
</evidence>
<reference evidence="16" key="3">
    <citation type="submission" date="2025-09" db="UniProtKB">
        <authorList>
            <consortium name="Ensembl"/>
        </authorList>
    </citation>
    <scope>IDENTIFICATION</scope>
</reference>
<dbReference type="Bgee" id="ENSMFAG00000036185">
    <property type="expression patterns" value="Expressed in cerebellum and 13 other cell types or tissues"/>
</dbReference>
<feature type="compositionally biased region" description="Low complexity" evidence="15">
    <location>
        <begin position="111"/>
        <end position="125"/>
    </location>
</feature>
<evidence type="ECO:0000256" key="8">
    <source>
        <dbReference type="ARBA" id="ARBA00022946"/>
    </source>
</evidence>
<dbReference type="InterPro" id="IPR040395">
    <property type="entry name" value="TTC19"/>
</dbReference>
<dbReference type="GO" id="GO:0005743">
    <property type="term" value="C:mitochondrial inner membrane"/>
    <property type="evidence" value="ECO:0007669"/>
    <property type="project" value="UniProtKB-SubCell"/>
</dbReference>
<dbReference type="Ensembl" id="ENSMFAT00000010983.2">
    <property type="protein sequence ID" value="ENSMFAP00000036735.2"/>
    <property type="gene ID" value="ENSMFAG00000036185.2"/>
</dbReference>
<keyword evidence="14" id="KW-0175">Coiled coil</keyword>
<organism evidence="16 17">
    <name type="scientific">Macaca fascicularis</name>
    <name type="common">Crab-eating macaque</name>
    <name type="synonym">Cynomolgus monkey</name>
    <dbReference type="NCBI Taxonomy" id="9541"/>
    <lineage>
        <taxon>Eukaryota</taxon>
        <taxon>Metazoa</taxon>
        <taxon>Chordata</taxon>
        <taxon>Craniata</taxon>
        <taxon>Vertebrata</taxon>
        <taxon>Euteleostomi</taxon>
        <taxon>Mammalia</taxon>
        <taxon>Eutheria</taxon>
        <taxon>Euarchontoglires</taxon>
        <taxon>Primates</taxon>
        <taxon>Haplorrhini</taxon>
        <taxon>Catarrhini</taxon>
        <taxon>Cercopithecidae</taxon>
        <taxon>Cercopithecinae</taxon>
        <taxon>Macaca</taxon>
    </lineage>
</organism>
<keyword evidence="6" id="KW-0999">Mitochondrion inner membrane</keyword>
<keyword evidence="10" id="KW-0496">Mitochondrion</keyword>
<evidence type="ECO:0000256" key="4">
    <source>
        <dbReference type="ARBA" id="ARBA00022660"/>
    </source>
</evidence>
<dbReference type="InterPro" id="IPR019734">
    <property type="entry name" value="TPR_rpt"/>
</dbReference>
<comment type="similarity">
    <text evidence="2">Belongs to the TTC19 family.</text>
</comment>
<keyword evidence="11" id="KW-0472">Membrane</keyword>
<gene>
    <name evidence="16" type="primary">TTC19</name>
</gene>
<dbReference type="AlphaFoldDB" id="A0A2K5WHX8"/>
<comment type="subcellular location">
    <subcellularLocation>
        <location evidence="1">Mitochondrion inner membrane</location>
    </subcellularLocation>
</comment>
<dbReference type="VEuPathDB" id="HostDB:ENSMFAG00000036185"/>
<keyword evidence="8" id="KW-0809">Transit peptide</keyword>
<feature type="compositionally biased region" description="Basic and acidic residues" evidence="15">
    <location>
        <begin position="75"/>
        <end position="88"/>
    </location>
</feature>
<dbReference type="Gene3D" id="1.25.40.10">
    <property type="entry name" value="Tetratricopeptide repeat domain"/>
    <property type="match status" value="1"/>
</dbReference>
<evidence type="ECO:0000313" key="16">
    <source>
        <dbReference type="Ensembl" id="ENSMFAP00000036735.2"/>
    </source>
</evidence>
<feature type="compositionally biased region" description="Low complexity" evidence="15">
    <location>
        <begin position="162"/>
        <end position="182"/>
    </location>
</feature>
<evidence type="ECO:0000313" key="17">
    <source>
        <dbReference type="Proteomes" id="UP000233100"/>
    </source>
</evidence>
<dbReference type="Proteomes" id="UP000233100">
    <property type="component" value="Chromosome 16"/>
</dbReference>
<feature type="region of interest" description="Disordered" evidence="15">
    <location>
        <begin position="1"/>
        <end position="231"/>
    </location>
</feature>
<dbReference type="PANTHER" id="PTHR13143:SF6">
    <property type="entry name" value="TETRATRICOPEPTIDE REPEAT PROTEIN 19, MITOCHONDRIAL"/>
    <property type="match status" value="1"/>
</dbReference>
<dbReference type="STRING" id="9541.ENSMFAP00000036735"/>
<feature type="compositionally biased region" description="Low complexity" evidence="15">
    <location>
        <begin position="43"/>
        <end position="57"/>
    </location>
</feature>
<dbReference type="GO" id="GO:0034551">
    <property type="term" value="P:mitochondrial respiratory chain complex III assembly"/>
    <property type="evidence" value="ECO:0007669"/>
    <property type="project" value="Ensembl"/>
</dbReference>
<evidence type="ECO:0000256" key="14">
    <source>
        <dbReference type="SAM" id="Coils"/>
    </source>
</evidence>
<evidence type="ECO:0000256" key="12">
    <source>
        <dbReference type="ARBA" id="ARBA00066255"/>
    </source>
</evidence>
<keyword evidence="5" id="KW-0677">Repeat</keyword>
<dbReference type="SUPFAM" id="SSF48452">
    <property type="entry name" value="TPR-like"/>
    <property type="match status" value="1"/>
</dbReference>
<evidence type="ECO:0000256" key="15">
    <source>
        <dbReference type="SAM" id="MobiDB-lite"/>
    </source>
</evidence>
<keyword evidence="17" id="KW-1185">Reference proteome</keyword>
<evidence type="ECO:0000256" key="7">
    <source>
        <dbReference type="ARBA" id="ARBA00022803"/>
    </source>
</evidence>
<reference evidence="16 17" key="1">
    <citation type="submission" date="2013-03" db="EMBL/GenBank/DDBJ databases">
        <authorList>
            <person name="Warren W."/>
            <person name="Wilson R.K."/>
        </authorList>
    </citation>
    <scope>NUCLEOTIDE SEQUENCE</scope>
</reference>
<feature type="compositionally biased region" description="Low complexity" evidence="15">
    <location>
        <begin position="188"/>
        <end position="222"/>
    </location>
</feature>
<dbReference type="InterPro" id="IPR011990">
    <property type="entry name" value="TPR-like_helical_dom_sf"/>
</dbReference>
<evidence type="ECO:0000256" key="3">
    <source>
        <dbReference type="ARBA" id="ARBA00022448"/>
    </source>
</evidence>
<evidence type="ECO:0000256" key="1">
    <source>
        <dbReference type="ARBA" id="ARBA00004273"/>
    </source>
</evidence>
<evidence type="ECO:0000256" key="11">
    <source>
        <dbReference type="ARBA" id="ARBA00023136"/>
    </source>
</evidence>
<name>A0A2K5WHX8_MACFA</name>
<feature type="coiled-coil region" evidence="14">
    <location>
        <begin position="503"/>
        <end position="542"/>
    </location>
</feature>
<evidence type="ECO:0000256" key="6">
    <source>
        <dbReference type="ARBA" id="ARBA00022792"/>
    </source>
</evidence>
<comment type="subunit">
    <text evidence="12">Binds to the mature mitochondrial complex III dimer, after the incorporation of the Rieske protein UQCRFS1. Interacts with UQCRC1 and UQCRFS1. Interacts with ZFYVE26 and CHMP4B.</text>
</comment>